<proteinExistence type="inferred from homology"/>
<dbReference type="Gene3D" id="1.10.1740.10">
    <property type="match status" value="1"/>
</dbReference>
<dbReference type="PANTHER" id="PTHR43133:SF50">
    <property type="entry name" value="ECF RNA POLYMERASE SIGMA FACTOR SIGM"/>
    <property type="match status" value="1"/>
</dbReference>
<dbReference type="Gene3D" id="1.10.10.10">
    <property type="entry name" value="Winged helix-like DNA-binding domain superfamily/Winged helix DNA-binding domain"/>
    <property type="match status" value="1"/>
</dbReference>
<dbReference type="CDD" id="cd06171">
    <property type="entry name" value="Sigma70_r4"/>
    <property type="match status" value="1"/>
</dbReference>
<evidence type="ECO:0000256" key="4">
    <source>
        <dbReference type="ARBA" id="ARBA00023125"/>
    </source>
</evidence>
<dbReference type="NCBIfam" id="TIGR02937">
    <property type="entry name" value="sigma70-ECF"/>
    <property type="match status" value="1"/>
</dbReference>
<accession>A0A562VB76</accession>
<name>A0A562VB76_9ACTN</name>
<dbReference type="InterPro" id="IPR014325">
    <property type="entry name" value="RNA_pol_sigma-E_actinobac"/>
</dbReference>
<gene>
    <name evidence="9" type="ORF">LX16_0796</name>
</gene>
<dbReference type="InterPro" id="IPR007627">
    <property type="entry name" value="RNA_pol_sigma70_r2"/>
</dbReference>
<dbReference type="PANTHER" id="PTHR43133">
    <property type="entry name" value="RNA POLYMERASE ECF-TYPE SIGMA FACTO"/>
    <property type="match status" value="1"/>
</dbReference>
<evidence type="ECO:0000259" key="7">
    <source>
        <dbReference type="Pfam" id="PF04542"/>
    </source>
</evidence>
<keyword evidence="5" id="KW-0804">Transcription</keyword>
<keyword evidence="2" id="KW-0805">Transcription regulation</keyword>
<dbReference type="GO" id="GO:0003677">
    <property type="term" value="F:DNA binding"/>
    <property type="evidence" value="ECO:0007669"/>
    <property type="project" value="UniProtKB-KW"/>
</dbReference>
<dbReference type="InterPro" id="IPR036388">
    <property type="entry name" value="WH-like_DNA-bd_sf"/>
</dbReference>
<dbReference type="AlphaFoldDB" id="A0A562VB76"/>
<reference evidence="9 10" key="1">
    <citation type="journal article" date="2013" name="Stand. Genomic Sci.">
        <title>Genomic Encyclopedia of Type Strains, Phase I: The one thousand microbial genomes (KMG-I) project.</title>
        <authorList>
            <person name="Kyrpides N.C."/>
            <person name="Woyke T."/>
            <person name="Eisen J.A."/>
            <person name="Garrity G."/>
            <person name="Lilburn T.G."/>
            <person name="Beck B.J."/>
            <person name="Whitman W.B."/>
            <person name="Hugenholtz P."/>
            <person name="Klenk H.P."/>
        </authorList>
    </citation>
    <scope>NUCLEOTIDE SEQUENCE [LARGE SCALE GENOMIC DNA]</scope>
    <source>
        <strain evidence="9 10">DSM 45044</strain>
    </source>
</reference>
<keyword evidence="10" id="KW-1185">Reference proteome</keyword>
<feature type="domain" description="RNA polymerase sigma-70 region 2" evidence="7">
    <location>
        <begin position="34"/>
        <end position="99"/>
    </location>
</feature>
<dbReference type="SUPFAM" id="SSF88946">
    <property type="entry name" value="Sigma2 domain of RNA polymerase sigma factors"/>
    <property type="match status" value="1"/>
</dbReference>
<comment type="caution">
    <text evidence="9">The sequence shown here is derived from an EMBL/GenBank/DDBJ whole genome shotgun (WGS) entry which is preliminary data.</text>
</comment>
<dbReference type="Proteomes" id="UP000321617">
    <property type="component" value="Unassembled WGS sequence"/>
</dbReference>
<evidence type="ECO:0000256" key="1">
    <source>
        <dbReference type="ARBA" id="ARBA00010641"/>
    </source>
</evidence>
<organism evidence="9 10">
    <name type="scientific">Stackebrandtia albiflava</name>
    <dbReference type="NCBI Taxonomy" id="406432"/>
    <lineage>
        <taxon>Bacteria</taxon>
        <taxon>Bacillati</taxon>
        <taxon>Actinomycetota</taxon>
        <taxon>Actinomycetes</taxon>
        <taxon>Glycomycetales</taxon>
        <taxon>Glycomycetaceae</taxon>
        <taxon>Stackebrandtia</taxon>
    </lineage>
</organism>
<protein>
    <submittedName>
        <fullName evidence="9">RNA polymerase sigma-70 factor (Sigma-E family)</fullName>
    </submittedName>
</protein>
<evidence type="ECO:0000256" key="3">
    <source>
        <dbReference type="ARBA" id="ARBA00023082"/>
    </source>
</evidence>
<dbReference type="InterPro" id="IPR013325">
    <property type="entry name" value="RNA_pol_sigma_r2"/>
</dbReference>
<evidence type="ECO:0000256" key="2">
    <source>
        <dbReference type="ARBA" id="ARBA00023015"/>
    </source>
</evidence>
<evidence type="ECO:0000259" key="8">
    <source>
        <dbReference type="Pfam" id="PF04545"/>
    </source>
</evidence>
<dbReference type="EMBL" id="VLLL01000005">
    <property type="protein sequence ID" value="TWJ15098.1"/>
    <property type="molecule type" value="Genomic_DNA"/>
</dbReference>
<dbReference type="InterPro" id="IPR007630">
    <property type="entry name" value="RNA_pol_sigma70_r4"/>
</dbReference>
<keyword evidence="4" id="KW-0238">DNA-binding</keyword>
<evidence type="ECO:0000256" key="5">
    <source>
        <dbReference type="ARBA" id="ARBA00023163"/>
    </source>
</evidence>
<evidence type="ECO:0000313" key="9">
    <source>
        <dbReference type="EMBL" id="TWJ15098.1"/>
    </source>
</evidence>
<dbReference type="SUPFAM" id="SSF88659">
    <property type="entry name" value="Sigma3 and sigma4 domains of RNA polymerase sigma factors"/>
    <property type="match status" value="1"/>
</dbReference>
<dbReference type="GO" id="GO:0016987">
    <property type="term" value="F:sigma factor activity"/>
    <property type="evidence" value="ECO:0007669"/>
    <property type="project" value="UniProtKB-KW"/>
</dbReference>
<evidence type="ECO:0000313" key="10">
    <source>
        <dbReference type="Proteomes" id="UP000321617"/>
    </source>
</evidence>
<dbReference type="Pfam" id="PF04542">
    <property type="entry name" value="Sigma70_r2"/>
    <property type="match status" value="1"/>
</dbReference>
<dbReference type="NCBIfam" id="TIGR02983">
    <property type="entry name" value="SigE-fam_strep"/>
    <property type="match status" value="1"/>
</dbReference>
<dbReference type="GO" id="GO:0006352">
    <property type="term" value="P:DNA-templated transcription initiation"/>
    <property type="evidence" value="ECO:0007669"/>
    <property type="project" value="InterPro"/>
</dbReference>
<keyword evidence="3" id="KW-0731">Sigma factor</keyword>
<dbReference type="InterPro" id="IPR013324">
    <property type="entry name" value="RNA_pol_sigma_r3/r4-like"/>
</dbReference>
<evidence type="ECO:0000256" key="6">
    <source>
        <dbReference type="SAM" id="MobiDB-lite"/>
    </source>
</evidence>
<feature type="region of interest" description="Disordered" evidence="6">
    <location>
        <begin position="1"/>
        <end position="22"/>
    </location>
</feature>
<feature type="domain" description="RNA polymerase sigma-70 region 4" evidence="8">
    <location>
        <begin position="127"/>
        <end position="175"/>
    </location>
</feature>
<comment type="similarity">
    <text evidence="1">Belongs to the sigma-70 factor family. ECF subfamily.</text>
</comment>
<dbReference type="InterPro" id="IPR039425">
    <property type="entry name" value="RNA_pol_sigma-70-like"/>
</dbReference>
<sequence length="186" mass="20850">MSQALEARTRDGVPMTSQARTATAGRRAEFSAFVSAHSPSLLRAAFLLTGDQHLAEDLVQDALARTYRAWNRLDRAGNAAAYTRKVMYHLQVSWWRRRKVAETLTDAVPHRAARGRDVALEVTMHHALLKLTPAQRAAIVLRFFEDRTEVETARILGCSQSTVKTRTRRGLEKLRGLAPELEGMLS</sequence>
<dbReference type="InterPro" id="IPR014284">
    <property type="entry name" value="RNA_pol_sigma-70_dom"/>
</dbReference>
<dbReference type="OrthoDB" id="3686693at2"/>
<dbReference type="Pfam" id="PF04545">
    <property type="entry name" value="Sigma70_r4"/>
    <property type="match status" value="1"/>
</dbReference>